<dbReference type="Proteomes" id="UP000806285">
    <property type="component" value="Unassembled WGS sequence"/>
</dbReference>
<organism evidence="2 3">
    <name type="scientific">Ramlibacter pallidus</name>
    <dbReference type="NCBI Taxonomy" id="2780087"/>
    <lineage>
        <taxon>Bacteria</taxon>
        <taxon>Pseudomonadati</taxon>
        <taxon>Pseudomonadota</taxon>
        <taxon>Betaproteobacteria</taxon>
        <taxon>Burkholderiales</taxon>
        <taxon>Comamonadaceae</taxon>
        <taxon>Ramlibacter</taxon>
    </lineage>
</organism>
<evidence type="ECO:0000313" key="3">
    <source>
        <dbReference type="Proteomes" id="UP000806285"/>
    </source>
</evidence>
<keyword evidence="1" id="KW-0472">Membrane</keyword>
<feature type="transmembrane region" description="Helical" evidence="1">
    <location>
        <begin position="37"/>
        <end position="59"/>
    </location>
</feature>
<sequence length="111" mass="11694">MNYRCPMCHAGLNVRKLFLQDISTCAACGQEVVLGDFLAFFMAALAMSVAALTALIVLSEEVAEYFVAAGYSVSIGMATGLAVLLVLGKAVPFRGARRRTVHATPDAPVKG</sequence>
<gene>
    <name evidence="2" type="ORF">IM787_06800</name>
</gene>
<keyword evidence="1" id="KW-0812">Transmembrane</keyword>
<dbReference type="EMBL" id="JADDIV010000002">
    <property type="protein sequence ID" value="MBE7367265.1"/>
    <property type="molecule type" value="Genomic_DNA"/>
</dbReference>
<reference evidence="2 3" key="1">
    <citation type="submission" date="2020-10" db="EMBL/GenBank/DDBJ databases">
        <title>Ramlibacter sp. HM2 16S ribosomal RNA gene Genome sequencing and assembly.</title>
        <authorList>
            <person name="Kang M."/>
        </authorList>
    </citation>
    <scope>NUCLEOTIDE SEQUENCE [LARGE SCALE GENOMIC DNA]</scope>
    <source>
        <strain evidence="2 3">HM2</strain>
    </source>
</reference>
<evidence type="ECO:0000313" key="2">
    <source>
        <dbReference type="EMBL" id="MBE7367265.1"/>
    </source>
</evidence>
<keyword evidence="1" id="KW-1133">Transmembrane helix</keyword>
<proteinExistence type="predicted"/>
<comment type="caution">
    <text evidence="2">The sequence shown here is derived from an EMBL/GenBank/DDBJ whole genome shotgun (WGS) entry which is preliminary data.</text>
</comment>
<protein>
    <recommendedName>
        <fullName evidence="4">DUF983 domain-containing protein</fullName>
    </recommendedName>
</protein>
<dbReference type="RefSeq" id="WP_193675885.1">
    <property type="nucleotide sequence ID" value="NZ_JADDIV010000002.1"/>
</dbReference>
<evidence type="ECO:0000256" key="1">
    <source>
        <dbReference type="SAM" id="Phobius"/>
    </source>
</evidence>
<evidence type="ECO:0008006" key="4">
    <source>
        <dbReference type="Google" id="ProtNLM"/>
    </source>
</evidence>
<keyword evidence="3" id="KW-1185">Reference proteome</keyword>
<name>A0ABR9S181_9BURK</name>
<accession>A0ABR9S181</accession>
<feature type="transmembrane region" description="Helical" evidence="1">
    <location>
        <begin position="65"/>
        <end position="88"/>
    </location>
</feature>